<protein>
    <submittedName>
        <fullName evidence="2">Uncharacterized protein</fullName>
    </submittedName>
</protein>
<name>A0A6M3M9F4_9ZZZZ</name>
<dbReference type="EMBL" id="MT143744">
    <property type="protein sequence ID" value="QJB01916.1"/>
    <property type="molecule type" value="Genomic_DNA"/>
</dbReference>
<organism evidence="2">
    <name type="scientific">viral metagenome</name>
    <dbReference type="NCBI Taxonomy" id="1070528"/>
    <lineage>
        <taxon>unclassified sequences</taxon>
        <taxon>metagenomes</taxon>
        <taxon>organismal metagenomes</taxon>
    </lineage>
</organism>
<evidence type="ECO:0000313" key="1">
    <source>
        <dbReference type="EMBL" id="QJA99743.1"/>
    </source>
</evidence>
<dbReference type="AlphaFoldDB" id="A0A6M3M9F4"/>
<accession>A0A6M3M9F4</accession>
<reference evidence="2" key="1">
    <citation type="submission" date="2020-03" db="EMBL/GenBank/DDBJ databases">
        <title>The deep terrestrial virosphere.</title>
        <authorList>
            <person name="Holmfeldt K."/>
            <person name="Nilsson E."/>
            <person name="Simone D."/>
            <person name="Lopez-Fernandez M."/>
            <person name="Wu X."/>
            <person name="de Brujin I."/>
            <person name="Lundin D."/>
            <person name="Andersson A."/>
            <person name="Bertilsson S."/>
            <person name="Dopson M."/>
        </authorList>
    </citation>
    <scope>NUCLEOTIDE SEQUENCE</scope>
    <source>
        <strain evidence="1">MM171A00913</strain>
        <strain evidence="2">MM171B01748</strain>
    </source>
</reference>
<dbReference type="EMBL" id="MT143665">
    <property type="protein sequence ID" value="QJA99743.1"/>
    <property type="molecule type" value="Genomic_DNA"/>
</dbReference>
<proteinExistence type="predicted"/>
<gene>
    <name evidence="1" type="ORF">MM171A00913_0010</name>
    <name evidence="2" type="ORF">MM171B01748_0009</name>
</gene>
<evidence type="ECO:0000313" key="2">
    <source>
        <dbReference type="EMBL" id="QJB01916.1"/>
    </source>
</evidence>
<sequence length="137" mass="14956">MASLITKVDLESELQITFEAGFDALITKICTWADNTLKLKTNRTAFSGVVTEIAFFAEICIAINRLAISHPDLMKAAISSVSENGAQISFNNGKSLDSYRQEANSIIADLYLEGDQDFSLIFSDPANEHTGTEPGLY</sequence>